<evidence type="ECO:0000256" key="5">
    <source>
        <dbReference type="ARBA" id="ARBA00022857"/>
    </source>
</evidence>
<feature type="domain" description="DHFR" evidence="7">
    <location>
        <begin position="1"/>
        <end position="158"/>
    </location>
</feature>
<keyword evidence="6 8" id="KW-0560">Oxidoreductase</keyword>
<evidence type="ECO:0000256" key="2">
    <source>
        <dbReference type="ARBA" id="ARBA00009539"/>
    </source>
</evidence>
<reference evidence="8 9" key="1">
    <citation type="submission" date="2015-09" db="EMBL/GenBank/DDBJ databases">
        <authorList>
            <consortium name="Pathogen Informatics"/>
        </authorList>
    </citation>
    <scope>NUCLEOTIDE SEQUENCE [LARGE SCALE GENOMIC DNA]</scope>
    <source>
        <strain evidence="8 9">2789STDY5834928</strain>
    </source>
</reference>
<accession>A0A174ZYT5</accession>
<dbReference type="GO" id="GO:0046452">
    <property type="term" value="P:dihydrofolate metabolic process"/>
    <property type="evidence" value="ECO:0007669"/>
    <property type="project" value="TreeGrafter"/>
</dbReference>
<sequence length="161" mass="18445">MEIIVAVDENYGIGKDGDLLAHLSPDLKRLKAMTVGNIIVMGSKTYMSFPKRPLPDRENLIITHHPENYPGIKCFTGVGEFLEYSKTADKPIFVLGGGSIYEQLLPYCEKAHITKILHSFEADTFFPDLDNNPEWEKENEEEIVTGEKYPFKYVTYVRRKK</sequence>
<keyword evidence="4" id="KW-0554">One-carbon metabolism</keyword>
<evidence type="ECO:0000256" key="3">
    <source>
        <dbReference type="ARBA" id="ARBA00012856"/>
    </source>
</evidence>
<comment type="similarity">
    <text evidence="2">Belongs to the dihydrofolate reductase family.</text>
</comment>
<dbReference type="PANTHER" id="PTHR48069">
    <property type="entry name" value="DIHYDROFOLATE REDUCTASE"/>
    <property type="match status" value="1"/>
</dbReference>
<protein>
    <recommendedName>
        <fullName evidence="3">dihydrofolate reductase</fullName>
        <ecNumber evidence="3">1.5.1.3</ecNumber>
    </recommendedName>
</protein>
<gene>
    <name evidence="8" type="primary">dfrA</name>
    <name evidence="8" type="ORF">ERS852540_02021</name>
</gene>
<evidence type="ECO:0000313" key="9">
    <source>
        <dbReference type="Proteomes" id="UP000095662"/>
    </source>
</evidence>
<dbReference type="GO" id="GO:0046654">
    <property type="term" value="P:tetrahydrofolate biosynthetic process"/>
    <property type="evidence" value="ECO:0007669"/>
    <property type="project" value="UniProtKB-UniPathway"/>
</dbReference>
<evidence type="ECO:0000256" key="1">
    <source>
        <dbReference type="ARBA" id="ARBA00004903"/>
    </source>
</evidence>
<dbReference type="AlphaFoldDB" id="A0A174ZYT5"/>
<dbReference type="Pfam" id="PF00186">
    <property type="entry name" value="DHFR_1"/>
    <property type="match status" value="1"/>
</dbReference>
<dbReference type="GO" id="GO:0005829">
    <property type="term" value="C:cytosol"/>
    <property type="evidence" value="ECO:0007669"/>
    <property type="project" value="TreeGrafter"/>
</dbReference>
<dbReference type="GO" id="GO:0046655">
    <property type="term" value="P:folic acid metabolic process"/>
    <property type="evidence" value="ECO:0007669"/>
    <property type="project" value="TreeGrafter"/>
</dbReference>
<dbReference type="PANTHER" id="PTHR48069:SF3">
    <property type="entry name" value="DIHYDROFOLATE REDUCTASE"/>
    <property type="match status" value="1"/>
</dbReference>
<evidence type="ECO:0000313" key="8">
    <source>
        <dbReference type="EMBL" id="CUQ89939.1"/>
    </source>
</evidence>
<dbReference type="PROSITE" id="PS51330">
    <property type="entry name" value="DHFR_2"/>
    <property type="match status" value="1"/>
</dbReference>
<proteinExistence type="inferred from homology"/>
<evidence type="ECO:0000256" key="4">
    <source>
        <dbReference type="ARBA" id="ARBA00022563"/>
    </source>
</evidence>
<dbReference type="InterPro" id="IPR024072">
    <property type="entry name" value="DHFR-like_dom_sf"/>
</dbReference>
<evidence type="ECO:0000256" key="6">
    <source>
        <dbReference type="ARBA" id="ARBA00023002"/>
    </source>
</evidence>
<name>A0A174ZYT5_9FIRM</name>
<dbReference type="UniPathway" id="UPA00077">
    <property type="reaction ID" value="UER00158"/>
</dbReference>
<dbReference type="InterPro" id="IPR001796">
    <property type="entry name" value="DHFR_dom"/>
</dbReference>
<dbReference type="SUPFAM" id="SSF53597">
    <property type="entry name" value="Dihydrofolate reductase-like"/>
    <property type="match status" value="1"/>
</dbReference>
<dbReference type="STRING" id="39492.ERS852540_02021"/>
<dbReference type="EC" id="1.5.1.3" evidence="3"/>
<dbReference type="PRINTS" id="PR00070">
    <property type="entry name" value="DHFR"/>
</dbReference>
<keyword evidence="5" id="KW-0521">NADP</keyword>
<evidence type="ECO:0000259" key="7">
    <source>
        <dbReference type="PROSITE" id="PS51330"/>
    </source>
</evidence>
<dbReference type="CDD" id="cd00209">
    <property type="entry name" value="DHFR"/>
    <property type="match status" value="1"/>
</dbReference>
<comment type="pathway">
    <text evidence="1">Cofactor biosynthesis; tetrahydrofolate biosynthesis; 5,6,7,8-tetrahydrofolate from 7,8-dihydrofolate: step 1/1.</text>
</comment>
<dbReference type="InterPro" id="IPR012259">
    <property type="entry name" value="DHFR"/>
</dbReference>
<dbReference type="EMBL" id="CZBY01000018">
    <property type="protein sequence ID" value="CUQ89939.1"/>
    <property type="molecule type" value="Genomic_DNA"/>
</dbReference>
<dbReference type="Proteomes" id="UP000095662">
    <property type="component" value="Unassembled WGS sequence"/>
</dbReference>
<dbReference type="GO" id="GO:0004146">
    <property type="term" value="F:dihydrofolate reductase activity"/>
    <property type="evidence" value="ECO:0007669"/>
    <property type="project" value="UniProtKB-EC"/>
</dbReference>
<dbReference type="Gene3D" id="3.40.430.10">
    <property type="entry name" value="Dihydrofolate Reductase, subunit A"/>
    <property type="match status" value="1"/>
</dbReference>
<dbReference type="OrthoDB" id="9804315at2"/>
<dbReference type="GO" id="GO:0006730">
    <property type="term" value="P:one-carbon metabolic process"/>
    <property type="evidence" value="ECO:0007669"/>
    <property type="project" value="UniProtKB-KW"/>
</dbReference>
<dbReference type="GO" id="GO:0050661">
    <property type="term" value="F:NADP binding"/>
    <property type="evidence" value="ECO:0007669"/>
    <property type="project" value="InterPro"/>
</dbReference>
<organism evidence="8 9">
    <name type="scientific">[Eubacterium] siraeum</name>
    <dbReference type="NCBI Taxonomy" id="39492"/>
    <lineage>
        <taxon>Bacteria</taxon>
        <taxon>Bacillati</taxon>
        <taxon>Bacillota</taxon>
        <taxon>Clostridia</taxon>
        <taxon>Eubacteriales</taxon>
        <taxon>Oscillospiraceae</taxon>
        <taxon>Oscillospiraceae incertae sedis</taxon>
    </lineage>
</organism>